<sequence>MITTYERILQVKKRIAPNEDECLVYTVPEAGALLGLNRNASYDAAKCGDIPTVRFGKKRLRVPKVLFHKLLEEKR</sequence>
<gene>
    <name evidence="2" type="ORF">MA20_29990</name>
</gene>
<accession>A0A0A3XS28</accession>
<dbReference type="Proteomes" id="UP000030377">
    <property type="component" value="Unassembled WGS sequence"/>
</dbReference>
<protein>
    <recommendedName>
        <fullName evidence="1">Helix-turn-helix domain-containing protein</fullName>
    </recommendedName>
</protein>
<name>A0A0A3XS28_BRAJP</name>
<organism evidence="2 3">
    <name type="scientific">Bradyrhizobium japonicum</name>
    <dbReference type="NCBI Taxonomy" id="375"/>
    <lineage>
        <taxon>Bacteria</taxon>
        <taxon>Pseudomonadati</taxon>
        <taxon>Pseudomonadota</taxon>
        <taxon>Alphaproteobacteria</taxon>
        <taxon>Hyphomicrobiales</taxon>
        <taxon>Nitrobacteraceae</taxon>
        <taxon>Bradyrhizobium</taxon>
    </lineage>
</organism>
<comment type="caution">
    <text evidence="2">The sequence shown here is derived from an EMBL/GenBank/DDBJ whole genome shotgun (WGS) entry which is preliminary data.</text>
</comment>
<evidence type="ECO:0000313" key="2">
    <source>
        <dbReference type="EMBL" id="KGT76064.1"/>
    </source>
</evidence>
<evidence type="ECO:0000259" key="1">
    <source>
        <dbReference type="Pfam" id="PF12728"/>
    </source>
</evidence>
<proteinExistence type="predicted"/>
<reference evidence="2 3" key="1">
    <citation type="submission" date="2014-09" db="EMBL/GenBank/DDBJ databases">
        <title>Draft genome of Bradyrhizobium japonicum Is-34.</title>
        <authorList>
            <person name="Tsurumaru H."/>
            <person name="Yamakawa T."/>
            <person name="Hashimoto S."/>
            <person name="Okizaki K."/>
            <person name="Kanesaki Y."/>
            <person name="Yoshikawa H."/>
            <person name="Yajima S."/>
        </authorList>
    </citation>
    <scope>NUCLEOTIDE SEQUENCE [LARGE SCALE GENOMIC DNA]</scope>
    <source>
        <strain evidence="2 3">Is-34</strain>
    </source>
</reference>
<dbReference type="EMBL" id="JRPN01000021">
    <property type="protein sequence ID" value="KGT76064.1"/>
    <property type="molecule type" value="Genomic_DNA"/>
</dbReference>
<feature type="domain" description="Helix-turn-helix" evidence="1">
    <location>
        <begin position="24"/>
        <end position="75"/>
    </location>
</feature>
<dbReference type="AlphaFoldDB" id="A0A0A3XS28"/>
<evidence type="ECO:0000313" key="3">
    <source>
        <dbReference type="Proteomes" id="UP000030377"/>
    </source>
</evidence>
<dbReference type="InterPro" id="IPR041657">
    <property type="entry name" value="HTH_17"/>
</dbReference>
<dbReference type="Pfam" id="PF12728">
    <property type="entry name" value="HTH_17"/>
    <property type="match status" value="1"/>
</dbReference>